<sequence>MARSQNLQLLALCNLIATTIWISLKYETTSALERPIHLSISILVLCSLLCYTLQRRAGKGNIYVLLPLQQLDDHDSISKEVNPQRNPALRGRIARPARRIWAFIRHHKRAGTIKRSWVLLVFCITLRVVLFGKVIKSVQCSWNGVELLLPLLLALFERVDKEHPGFYSPRYSFLLGVFAFSSLATIALTTQNSTYICPLADNWGKLVRFFQFLGLFLDAGIVVAFSRISKDSETLAKPWSVLTGLTLTSALTITIIAVLSLTRDTDGVLYSLIPPSRVVHGICFYALLWTVFLASIVYLMSELRPKLIFTIAASISLYFSSFQGSQRGIFSPNPPLLHVAICFIGYASITGLLRLEREATMTQRSLSLSQNSWKFLAVLFGCLGTFFFGSQLLCLFTSTRREPHPINTLILDAQQASVKWEKQAAVSDTLEEAVLEYQSRYGIPPPPNFDIWYEFATARGSVVIDDFGQINDDLLPFWGMKPAEIRIMTAHMMERPWTEVGSLRISNGTTIIGPHMAPTHRWMIEEASFMMNEFARWLPDMDLAFNINDESRVTVPWAEMKKHKEDAIIARKKLSQSKNLQSFSTDIAWDSDFLSPGPPLSSPSEHFYSASFRSSFEEYGTIGCPPDSLSRSQTRWNQKSFCPQCAAPHSLGLFISNWTLSGSLCHQPDLRNLHGLHLSPAAFKPTTKLYPIFSQSKVPTFNDILFPSPWNYQDKVNYESNKDPSFSRKENTLFWRGATSEGVALHGAWQGMQRQRFVHLMNYAQNTTTHNFLLTQTQGDGYYHQSLPLSELRSATNIDVSFVDSPARCGGYDCQIQKIEFDWGTSVGFQDHWKYKYLIDLDGAGFSGRFLPFLEGRSLVLRAASFRQWFDERLTAWTHYVPVDPRLHDVWDLLAYFGGIGVARIGAREAEAQKIALDGRNWAGRVLRKNDMEIYMFRLLLEWGRIVDDRRESIGFVLPEKKPVEPVQRK</sequence>
<evidence type="ECO:0000313" key="5">
    <source>
        <dbReference type="EMBL" id="CAG8953630.1"/>
    </source>
</evidence>
<name>A0A9N9PRZ4_9HELO</name>
<accession>A0A9N9PRZ4</accession>
<feature type="transmembrane region" description="Helical" evidence="3">
    <location>
        <begin position="7"/>
        <end position="24"/>
    </location>
</feature>
<dbReference type="Proteomes" id="UP000696280">
    <property type="component" value="Unassembled WGS sequence"/>
</dbReference>
<proteinExistence type="inferred from homology"/>
<reference evidence="5" key="1">
    <citation type="submission" date="2021-07" db="EMBL/GenBank/DDBJ databases">
        <authorList>
            <person name="Durling M."/>
        </authorList>
    </citation>
    <scope>NUCLEOTIDE SEQUENCE</scope>
</reference>
<keyword evidence="3" id="KW-0472">Membrane</keyword>
<evidence type="ECO:0000259" key="4">
    <source>
        <dbReference type="SMART" id="SM00672"/>
    </source>
</evidence>
<organism evidence="5 6">
    <name type="scientific">Hymenoscyphus fraxineus</name>
    <dbReference type="NCBI Taxonomy" id="746836"/>
    <lineage>
        <taxon>Eukaryota</taxon>
        <taxon>Fungi</taxon>
        <taxon>Dikarya</taxon>
        <taxon>Ascomycota</taxon>
        <taxon>Pezizomycotina</taxon>
        <taxon>Leotiomycetes</taxon>
        <taxon>Helotiales</taxon>
        <taxon>Helotiaceae</taxon>
        <taxon>Hymenoscyphus</taxon>
    </lineage>
</organism>
<gene>
    <name evidence="5" type="ORF">HYFRA_00010089</name>
</gene>
<keyword evidence="6" id="KW-1185">Reference proteome</keyword>
<comment type="similarity">
    <text evidence="1">Belongs to the glycosyltransferase 90 family.</text>
</comment>
<evidence type="ECO:0000256" key="3">
    <source>
        <dbReference type="SAM" id="Phobius"/>
    </source>
</evidence>
<dbReference type="InterPro" id="IPR051091">
    <property type="entry name" value="O-Glucosyltr/Glycosyltrsf_90"/>
</dbReference>
<protein>
    <recommendedName>
        <fullName evidence="4">Glycosyl transferase CAP10 domain-containing protein</fullName>
    </recommendedName>
</protein>
<feature type="transmembrane region" description="Helical" evidence="3">
    <location>
        <begin position="240"/>
        <end position="259"/>
    </location>
</feature>
<evidence type="ECO:0000256" key="2">
    <source>
        <dbReference type="ARBA" id="ARBA00022679"/>
    </source>
</evidence>
<comment type="caution">
    <text evidence="5">The sequence shown here is derived from an EMBL/GenBank/DDBJ whole genome shotgun (WGS) entry which is preliminary data.</text>
</comment>
<feature type="transmembrane region" description="Helical" evidence="3">
    <location>
        <begin position="209"/>
        <end position="228"/>
    </location>
</feature>
<feature type="transmembrane region" description="Helical" evidence="3">
    <location>
        <begin position="375"/>
        <end position="398"/>
    </location>
</feature>
<feature type="transmembrane region" description="Helical" evidence="3">
    <location>
        <begin position="171"/>
        <end position="189"/>
    </location>
</feature>
<dbReference type="OrthoDB" id="541052at2759"/>
<dbReference type="AlphaFoldDB" id="A0A9N9PRZ4"/>
<dbReference type="InterPro" id="IPR006598">
    <property type="entry name" value="CAP10"/>
</dbReference>
<dbReference type="Pfam" id="PF05686">
    <property type="entry name" value="Glyco_transf_90"/>
    <property type="match status" value="1"/>
</dbReference>
<dbReference type="EMBL" id="CAJVRL010000051">
    <property type="protein sequence ID" value="CAG8953630.1"/>
    <property type="molecule type" value="Genomic_DNA"/>
</dbReference>
<dbReference type="GO" id="GO:0016740">
    <property type="term" value="F:transferase activity"/>
    <property type="evidence" value="ECO:0007669"/>
    <property type="project" value="UniProtKB-KW"/>
</dbReference>
<dbReference type="PANTHER" id="PTHR12203">
    <property type="entry name" value="KDEL LYS-ASP-GLU-LEU CONTAINING - RELATED"/>
    <property type="match status" value="1"/>
</dbReference>
<feature type="transmembrane region" description="Helical" evidence="3">
    <location>
        <begin position="307"/>
        <end position="324"/>
    </location>
</feature>
<dbReference type="SMART" id="SM00672">
    <property type="entry name" value="CAP10"/>
    <property type="match status" value="1"/>
</dbReference>
<evidence type="ECO:0000313" key="6">
    <source>
        <dbReference type="Proteomes" id="UP000696280"/>
    </source>
</evidence>
<feature type="transmembrane region" description="Helical" evidence="3">
    <location>
        <begin position="36"/>
        <end position="53"/>
    </location>
</feature>
<evidence type="ECO:0000256" key="1">
    <source>
        <dbReference type="ARBA" id="ARBA00010118"/>
    </source>
</evidence>
<keyword evidence="3" id="KW-0812">Transmembrane</keyword>
<feature type="transmembrane region" description="Helical" evidence="3">
    <location>
        <begin position="336"/>
        <end position="355"/>
    </location>
</feature>
<keyword evidence="2" id="KW-0808">Transferase</keyword>
<dbReference type="PANTHER" id="PTHR12203:SF35">
    <property type="entry name" value="PROTEIN O-GLUCOSYLTRANSFERASE 1"/>
    <property type="match status" value="1"/>
</dbReference>
<feature type="domain" description="Glycosyl transferase CAP10" evidence="4">
    <location>
        <begin position="668"/>
        <end position="943"/>
    </location>
</feature>
<feature type="transmembrane region" description="Helical" evidence="3">
    <location>
        <begin position="279"/>
        <end position="300"/>
    </location>
</feature>
<keyword evidence="3" id="KW-1133">Transmembrane helix</keyword>